<accession>A0ACC4BXP8</accession>
<reference evidence="1 2" key="1">
    <citation type="journal article" date="2024" name="Plant Biotechnol. J.">
        <title>Genome and CRISPR/Cas9 system of a widespread forest tree (Populus alba) in the world.</title>
        <authorList>
            <person name="Liu Y.J."/>
            <person name="Jiang P.F."/>
            <person name="Han X.M."/>
            <person name="Li X.Y."/>
            <person name="Wang H.M."/>
            <person name="Wang Y.J."/>
            <person name="Wang X.X."/>
            <person name="Zeng Q.Y."/>
        </authorList>
    </citation>
    <scope>NUCLEOTIDE SEQUENCE [LARGE SCALE GENOMIC DNA]</scope>
    <source>
        <strain evidence="2">cv. PAL-ZL1</strain>
    </source>
</reference>
<dbReference type="Proteomes" id="UP000309997">
    <property type="component" value="Unassembled WGS sequence"/>
</dbReference>
<evidence type="ECO:0000313" key="1">
    <source>
        <dbReference type="EMBL" id="KAL3583454.1"/>
    </source>
</evidence>
<keyword evidence="2" id="KW-1185">Reference proteome</keyword>
<protein>
    <submittedName>
        <fullName evidence="1">Uncharacterized protein</fullName>
    </submittedName>
</protein>
<dbReference type="EMBL" id="RCHU02000007">
    <property type="protein sequence ID" value="KAL3583454.1"/>
    <property type="molecule type" value="Genomic_DNA"/>
</dbReference>
<name>A0ACC4BXP8_POPAL</name>
<organism evidence="1 2">
    <name type="scientific">Populus alba</name>
    <name type="common">White poplar</name>
    <dbReference type="NCBI Taxonomy" id="43335"/>
    <lineage>
        <taxon>Eukaryota</taxon>
        <taxon>Viridiplantae</taxon>
        <taxon>Streptophyta</taxon>
        <taxon>Embryophyta</taxon>
        <taxon>Tracheophyta</taxon>
        <taxon>Spermatophyta</taxon>
        <taxon>Magnoliopsida</taxon>
        <taxon>eudicotyledons</taxon>
        <taxon>Gunneridae</taxon>
        <taxon>Pentapetalae</taxon>
        <taxon>rosids</taxon>
        <taxon>fabids</taxon>
        <taxon>Malpighiales</taxon>
        <taxon>Salicaceae</taxon>
        <taxon>Saliceae</taxon>
        <taxon>Populus</taxon>
    </lineage>
</organism>
<gene>
    <name evidence="1" type="ORF">D5086_014515</name>
</gene>
<comment type="caution">
    <text evidence="1">The sequence shown here is derived from an EMBL/GenBank/DDBJ whole genome shotgun (WGS) entry which is preliminary data.</text>
</comment>
<proteinExistence type="predicted"/>
<sequence>MNFCAVDKDYTVAAGAKKVTWNCKVDQVATDSNGALQQPLRWNSSWSAGGVDDHGVQQNSSWPLGGNHISGLSSANPPNQPPLAPIPKGWQNGDRLCNLGFHNYSSRAQCKKCIASSPPVKQTCLGVYAPYPSFSTELGPNWQAPVQIPHQLTMPALLGKGAKPWRNGDWMCTNCNNHNYASRSWCNSKISINPSKKSSLFSLMKCYLGYEPFDMKEQRSGVLQMLVPLQLASKVLQSLSLLSTVVIVELKGEDKSGDFPKLNDKVELSNGNCCSDGNCENNSVGSLKEEDDTNSIVSWKDGTPGCSETPPMLEASTSGFHSEKHLGMSWADMTQDDELAKEEKELEQQELNKREVNVNDSAGDLRITKVVGKPTTLACEQSEYNRFMNVKRKKEFMCFEKVNGKLTNILQGLELHMDIFSTAEQKRIVDHVYALKEKGKRGELKEQTYSAPPKWVRGKGRVTLQFGCCYNYATDKNGNPPGIIQDGMVDPIPVLFKVIIRRLVRWHVIPPNCVPDSCIVNIYEEGDCIPPHIDNHDFVRPFCTVSFLSECNILFGSHLKMVGAGDVDGPIAIPLPVGSALVLNGNVADVAKHCVPPVHKRRVSITFRKMDEAKRPIGFIPDPGLQGIQPLPSEPDETRRLNSPKSEPYMKRRPFDKEGKMEGRRFAENGSQSEPYYSSQSRRPAAHQRRIKENIGRADG</sequence>
<evidence type="ECO:0000313" key="2">
    <source>
        <dbReference type="Proteomes" id="UP000309997"/>
    </source>
</evidence>